<gene>
    <name evidence="1" type="ORF">HNO88_003891</name>
</gene>
<sequence length="219" mass="24535">MAQSLLIVPLYAKALQALATSIDERLESLRWTLSAADPQRRTPECPDVLETMVMTPQGTRETAYTALFREGFIYLDIDRIAFRTFSADEMATQQAALSAYETLAVIRSRIVKLNRAKRALTARNEEFSLAAKNASKIGMVFGFQRLMLTMVAAIASERHMKAYLASLRVADCYAWATHLEEQDLLAFATKVQALYECYLSREVVPAARLATEIRAGHYG</sequence>
<name>A0A7W7KCZ2_9SPHN</name>
<dbReference type="AlphaFoldDB" id="A0A7W7KCZ2"/>
<dbReference type="RefSeq" id="WP_184249517.1">
    <property type="nucleotide sequence ID" value="NZ_JACHLR010000024.1"/>
</dbReference>
<protein>
    <submittedName>
        <fullName evidence="1">Uncharacterized protein</fullName>
    </submittedName>
</protein>
<reference evidence="1 2" key="1">
    <citation type="submission" date="2020-08" db="EMBL/GenBank/DDBJ databases">
        <title>Functional genomics of gut bacteria from endangered species of beetles.</title>
        <authorList>
            <person name="Carlos-Shanley C."/>
        </authorList>
    </citation>
    <scope>NUCLEOTIDE SEQUENCE [LARGE SCALE GENOMIC DNA]</scope>
    <source>
        <strain evidence="1 2">S00245</strain>
    </source>
</reference>
<evidence type="ECO:0000313" key="1">
    <source>
        <dbReference type="EMBL" id="MBB4860547.1"/>
    </source>
</evidence>
<dbReference type="EMBL" id="JACHLR010000024">
    <property type="protein sequence ID" value="MBB4860547.1"/>
    <property type="molecule type" value="Genomic_DNA"/>
</dbReference>
<comment type="caution">
    <text evidence="1">The sequence shown here is derived from an EMBL/GenBank/DDBJ whole genome shotgun (WGS) entry which is preliminary data.</text>
</comment>
<dbReference type="Proteomes" id="UP000555448">
    <property type="component" value="Unassembled WGS sequence"/>
</dbReference>
<proteinExistence type="predicted"/>
<keyword evidence="2" id="KW-1185">Reference proteome</keyword>
<accession>A0A7W7KCZ2</accession>
<organism evidence="1 2">
    <name type="scientific">Novosphingobium chloroacetimidivorans</name>
    <dbReference type="NCBI Taxonomy" id="1428314"/>
    <lineage>
        <taxon>Bacteria</taxon>
        <taxon>Pseudomonadati</taxon>
        <taxon>Pseudomonadota</taxon>
        <taxon>Alphaproteobacteria</taxon>
        <taxon>Sphingomonadales</taxon>
        <taxon>Sphingomonadaceae</taxon>
        <taxon>Novosphingobium</taxon>
    </lineage>
</organism>
<evidence type="ECO:0000313" key="2">
    <source>
        <dbReference type="Proteomes" id="UP000555448"/>
    </source>
</evidence>